<dbReference type="GO" id="GO:0031123">
    <property type="term" value="P:RNA 3'-end processing"/>
    <property type="evidence" value="ECO:0007669"/>
    <property type="project" value="InterPro"/>
</dbReference>
<evidence type="ECO:0000313" key="20">
    <source>
        <dbReference type="Proteomes" id="UP000728032"/>
    </source>
</evidence>
<feature type="domain" description="Poly(A) polymerase nucleotidyltransferase" evidence="18">
    <location>
        <begin position="15"/>
        <end position="207"/>
    </location>
</feature>
<feature type="region of interest" description="Disordered" evidence="15">
    <location>
        <begin position="547"/>
        <end position="601"/>
    </location>
</feature>
<dbReference type="InterPro" id="IPR007012">
    <property type="entry name" value="PolA_pol_cen_dom"/>
</dbReference>
<dbReference type="Pfam" id="PF04926">
    <property type="entry name" value="PAP_RNA-bind"/>
    <property type="match status" value="1"/>
</dbReference>
<dbReference type="InterPro" id="IPR014492">
    <property type="entry name" value="PolyA_polymerase"/>
</dbReference>
<evidence type="ECO:0000256" key="2">
    <source>
        <dbReference type="ARBA" id="ARBA00004123"/>
    </source>
</evidence>
<dbReference type="Gene3D" id="1.10.1410.10">
    <property type="match status" value="1"/>
</dbReference>
<dbReference type="PIRSF" id="PIRSF018425">
    <property type="entry name" value="PolyA_polymerase"/>
    <property type="match status" value="1"/>
</dbReference>
<dbReference type="SUPFAM" id="SSF81301">
    <property type="entry name" value="Nucleotidyltransferase"/>
    <property type="match status" value="1"/>
</dbReference>
<feature type="region of interest" description="Disordered" evidence="15">
    <location>
        <begin position="1"/>
        <end position="31"/>
    </location>
</feature>
<comment type="cofactor">
    <cofactor evidence="14">
        <name>Mg(2+)</name>
        <dbReference type="ChEBI" id="CHEBI:18420"/>
    </cofactor>
    <text evidence="14">Binds 2 magnesium ions. Also active with manganese.</text>
</comment>
<evidence type="ECO:0000256" key="15">
    <source>
        <dbReference type="SAM" id="MobiDB-lite"/>
    </source>
</evidence>
<protein>
    <recommendedName>
        <fullName evidence="4">polynucleotide adenylyltransferase</fullName>
        <ecNumber evidence="4">2.7.7.19</ecNumber>
    </recommendedName>
</protein>
<name>A0A7R9QK65_9ACAR</name>
<proteinExistence type="inferred from homology"/>
<dbReference type="InterPro" id="IPR007010">
    <property type="entry name" value="PolA_pol_RNA-bd_dom"/>
</dbReference>
<feature type="binding site" evidence="13">
    <location>
        <begin position="239"/>
        <end position="240"/>
    </location>
    <ligand>
        <name>ATP</name>
        <dbReference type="ChEBI" id="CHEBI:30616"/>
    </ligand>
</feature>
<dbReference type="Proteomes" id="UP000728032">
    <property type="component" value="Unassembled WGS sequence"/>
</dbReference>
<feature type="binding site" evidence="14">
    <location>
        <position position="106"/>
    </location>
    <ligand>
        <name>Mg(2+)</name>
        <dbReference type="ChEBI" id="CHEBI:18420"/>
        <label>2</label>
        <note>catalytic</note>
    </ligand>
</feature>
<evidence type="ECO:0000259" key="18">
    <source>
        <dbReference type="Pfam" id="PF20750"/>
    </source>
</evidence>
<evidence type="ECO:0000256" key="13">
    <source>
        <dbReference type="PIRSR" id="PIRSR018425-1"/>
    </source>
</evidence>
<keyword evidence="5" id="KW-0507">mRNA processing</keyword>
<dbReference type="EMBL" id="OC918062">
    <property type="protein sequence ID" value="CAD7648601.1"/>
    <property type="molecule type" value="Genomic_DNA"/>
</dbReference>
<evidence type="ECO:0000259" key="16">
    <source>
        <dbReference type="Pfam" id="PF04926"/>
    </source>
</evidence>
<evidence type="ECO:0000259" key="17">
    <source>
        <dbReference type="Pfam" id="PF04928"/>
    </source>
</evidence>
<keyword evidence="11" id="KW-0539">Nucleus</keyword>
<feature type="compositionally biased region" description="Polar residues" evidence="15">
    <location>
        <begin position="15"/>
        <end position="31"/>
    </location>
</feature>
<feature type="binding site" evidence="14">
    <location>
        <position position="106"/>
    </location>
    <ligand>
        <name>Mg(2+)</name>
        <dbReference type="ChEBI" id="CHEBI:18420"/>
        <label>1</label>
        <note>catalytic</note>
    </ligand>
</feature>
<feature type="binding site" evidence="14">
    <location>
        <position position="108"/>
    </location>
    <ligand>
        <name>Mg(2+)</name>
        <dbReference type="ChEBI" id="CHEBI:18420"/>
        <label>2</label>
        <note>catalytic</note>
    </ligand>
</feature>
<dbReference type="FunFam" id="1.10.1410.10:FF:000001">
    <property type="entry name" value="Putative poly(A) polymerase gamma"/>
    <property type="match status" value="1"/>
</dbReference>
<dbReference type="SUPFAM" id="SSF81631">
    <property type="entry name" value="PAP/OAS1 substrate-binding domain"/>
    <property type="match status" value="1"/>
</dbReference>
<evidence type="ECO:0000313" key="19">
    <source>
        <dbReference type="EMBL" id="CAD7648601.1"/>
    </source>
</evidence>
<dbReference type="OrthoDB" id="412748at2759"/>
<feature type="binding site" evidence="13">
    <location>
        <position position="102"/>
    </location>
    <ligand>
        <name>ATP</name>
        <dbReference type="ChEBI" id="CHEBI:30616"/>
    </ligand>
</feature>
<dbReference type="EC" id="2.7.7.19" evidence="4"/>
<dbReference type="GO" id="GO:0046872">
    <property type="term" value="F:metal ion binding"/>
    <property type="evidence" value="ECO:0007669"/>
    <property type="project" value="UniProtKB-KW"/>
</dbReference>
<feature type="binding site" evidence="13">
    <location>
        <position position="230"/>
    </location>
    <ligand>
        <name>ATP</name>
        <dbReference type="ChEBI" id="CHEBI:30616"/>
    </ligand>
</feature>
<dbReference type="GO" id="GO:0003723">
    <property type="term" value="F:RNA binding"/>
    <property type="evidence" value="ECO:0007669"/>
    <property type="project" value="InterPro"/>
</dbReference>
<keyword evidence="7 14" id="KW-0479">Metal-binding</keyword>
<evidence type="ECO:0000256" key="10">
    <source>
        <dbReference type="ARBA" id="ARBA00022842"/>
    </source>
</evidence>
<dbReference type="GO" id="GO:0006397">
    <property type="term" value="P:mRNA processing"/>
    <property type="evidence" value="ECO:0007669"/>
    <property type="project" value="UniProtKB-KW"/>
</dbReference>
<dbReference type="AlphaFoldDB" id="A0A7R9QK65"/>
<keyword evidence="10 14" id="KW-0460">Magnesium</keyword>
<feature type="compositionally biased region" description="Low complexity" evidence="15">
    <location>
        <begin position="549"/>
        <end position="564"/>
    </location>
</feature>
<dbReference type="Pfam" id="PF20750">
    <property type="entry name" value="PAP_NTPase"/>
    <property type="match status" value="1"/>
</dbReference>
<dbReference type="InterPro" id="IPR048840">
    <property type="entry name" value="PolA_pol_NTPase"/>
</dbReference>
<dbReference type="GO" id="GO:1990817">
    <property type="term" value="F:poly(A) RNA polymerase activity"/>
    <property type="evidence" value="ECO:0007669"/>
    <property type="project" value="UniProtKB-EC"/>
</dbReference>
<evidence type="ECO:0000256" key="1">
    <source>
        <dbReference type="ARBA" id="ARBA00001936"/>
    </source>
</evidence>
<evidence type="ECO:0000256" key="7">
    <source>
        <dbReference type="ARBA" id="ARBA00022723"/>
    </source>
</evidence>
<feature type="binding site" evidence="13">
    <location>
        <position position="221"/>
    </location>
    <ligand>
        <name>ATP</name>
        <dbReference type="ChEBI" id="CHEBI:30616"/>
    </ligand>
</feature>
<feature type="region of interest" description="Disordered" evidence="15">
    <location>
        <begin position="439"/>
        <end position="471"/>
    </location>
</feature>
<feature type="binding site" evidence="13">
    <location>
        <position position="160"/>
    </location>
    <ligand>
        <name>ATP</name>
        <dbReference type="ChEBI" id="CHEBI:30616"/>
    </ligand>
</feature>
<feature type="domain" description="Poly(A) polymerase RNA-binding" evidence="16">
    <location>
        <begin position="380"/>
        <end position="545"/>
    </location>
</feature>
<accession>A0A7R9QK65</accession>
<dbReference type="PANTHER" id="PTHR10682:SF10">
    <property type="entry name" value="POLYNUCLEOTIDE ADENYLYLTRANSFERASE"/>
    <property type="match status" value="1"/>
</dbReference>
<evidence type="ECO:0000256" key="8">
    <source>
        <dbReference type="ARBA" id="ARBA00022741"/>
    </source>
</evidence>
<sequence>MSNRPADGPRAPSLGITSPISVTEPTDSDMQASRELEECLRAFGLFESDQEMEHRMNVLSKVNHIVQTWIKDMSAKKMPKQNAELMSGKIFTFGSYRLGVHTKGADIDTLLVAPRHIERSDFFDTFEKLLSAIPDCEYVRAVEEAFVPVIKTKIEGIELDILFARLALKNIPPDQDLRDGALLKNLDEKSVRSLNGSRVTDDILLLVPNHESFRLALRAVKLWAKKRGIYSNALGYLGGVSWAMLVARTCQLYPRASAATLLQKFFLVFRQWPWPKPVLLRHNSEDNPNLGFPVWDPRINPADRYHLMPIITPSYPQQNSTFNVSSSTKSIMTNEFSRASDCIDEVMSGKSCARCLCPPSSSLSSAGKTPWTTLFETVHFFTKYRHFIVLLATSNAEWIGLVESKIRILVQNLERHRCISLAHVNPKCYTRAVIVPVAQPPPEDPLLPDTNTSADGESKGEEATAEPKTTIEATTETTTEVETMWFIGLEFNKAEGINVDLTQDIKNFVETVTNTAKFSKFFKPEMTIDTKHVKRKELEKYLPPEVFKSTKSSKTSKANSSDDNAVTKAPASTTTPADGTPEEGNKEVMPADSTNGGPVVENVCSSDKCVERSVLTKSLSFQNNCQKRALEEESDNS</sequence>
<keyword evidence="8 13" id="KW-0547">Nucleotide-binding</keyword>
<evidence type="ECO:0000256" key="14">
    <source>
        <dbReference type="PIRSR" id="PIRSR018425-2"/>
    </source>
</evidence>
<dbReference type="CDD" id="cd05402">
    <property type="entry name" value="NT_PAP_TUTase"/>
    <property type="match status" value="1"/>
</dbReference>
<evidence type="ECO:0000256" key="4">
    <source>
        <dbReference type="ARBA" id="ARBA00012388"/>
    </source>
</evidence>
<feature type="domain" description="Poly(A) polymerase central" evidence="17">
    <location>
        <begin position="212"/>
        <end position="351"/>
    </location>
</feature>
<feature type="binding site" evidence="13">
    <location>
        <begin position="93"/>
        <end position="95"/>
    </location>
    <ligand>
        <name>ATP</name>
        <dbReference type="ChEBI" id="CHEBI:30616"/>
    </ligand>
</feature>
<dbReference type="Pfam" id="PF04928">
    <property type="entry name" value="PAP_central"/>
    <property type="match status" value="1"/>
</dbReference>
<dbReference type="InterPro" id="IPR011068">
    <property type="entry name" value="NuclTrfase_I-like_C"/>
</dbReference>
<feature type="binding site" evidence="13">
    <location>
        <begin position="106"/>
        <end position="108"/>
    </location>
    <ligand>
        <name>ATP</name>
        <dbReference type="ChEBI" id="CHEBI:30616"/>
    </ligand>
</feature>
<dbReference type="Gene3D" id="3.30.70.590">
    <property type="entry name" value="Poly(A) polymerase predicted RNA binding domain"/>
    <property type="match status" value="1"/>
</dbReference>
<evidence type="ECO:0000256" key="6">
    <source>
        <dbReference type="ARBA" id="ARBA00022679"/>
    </source>
</evidence>
<evidence type="ECO:0000256" key="5">
    <source>
        <dbReference type="ARBA" id="ARBA00022664"/>
    </source>
</evidence>
<keyword evidence="9 13" id="KW-0067">ATP-binding</keyword>
<evidence type="ECO:0000256" key="11">
    <source>
        <dbReference type="ARBA" id="ARBA00023242"/>
    </source>
</evidence>
<comment type="catalytic activity">
    <reaction evidence="12">
        <text>RNA(n) + ATP = RNA(n)-3'-adenine ribonucleotide + diphosphate</text>
        <dbReference type="Rhea" id="RHEA:11332"/>
        <dbReference type="Rhea" id="RHEA-COMP:14527"/>
        <dbReference type="Rhea" id="RHEA-COMP:17347"/>
        <dbReference type="ChEBI" id="CHEBI:30616"/>
        <dbReference type="ChEBI" id="CHEBI:33019"/>
        <dbReference type="ChEBI" id="CHEBI:140395"/>
        <dbReference type="ChEBI" id="CHEBI:173115"/>
        <dbReference type="EC" id="2.7.7.19"/>
    </reaction>
</comment>
<dbReference type="EMBL" id="CAJPVJ010003237">
    <property type="protein sequence ID" value="CAG2167334.1"/>
    <property type="molecule type" value="Genomic_DNA"/>
</dbReference>
<evidence type="ECO:0000256" key="3">
    <source>
        <dbReference type="ARBA" id="ARBA00010912"/>
    </source>
</evidence>
<comment type="subcellular location">
    <subcellularLocation>
        <location evidence="2">Nucleus</location>
    </subcellularLocation>
</comment>
<dbReference type="Gene3D" id="3.30.460.10">
    <property type="entry name" value="Beta Polymerase, domain 2"/>
    <property type="match status" value="1"/>
</dbReference>
<feature type="binding site" evidence="14">
    <location>
        <position position="160"/>
    </location>
    <ligand>
        <name>Mg(2+)</name>
        <dbReference type="ChEBI" id="CHEBI:18420"/>
        <label>2</label>
        <note>catalytic</note>
    </ligand>
</feature>
<dbReference type="SUPFAM" id="SSF55003">
    <property type="entry name" value="PAP/Archaeal CCA-adding enzyme, C-terminal domain"/>
    <property type="match status" value="1"/>
</dbReference>
<feature type="binding site" evidence="14">
    <location>
        <position position="108"/>
    </location>
    <ligand>
        <name>Mg(2+)</name>
        <dbReference type="ChEBI" id="CHEBI:18420"/>
        <label>1</label>
        <note>catalytic</note>
    </ligand>
</feature>
<comment type="cofactor">
    <cofactor evidence="1">
        <name>Mn(2+)</name>
        <dbReference type="ChEBI" id="CHEBI:29035"/>
    </cofactor>
</comment>
<keyword evidence="20" id="KW-1185">Reference proteome</keyword>
<evidence type="ECO:0000256" key="12">
    <source>
        <dbReference type="ARBA" id="ARBA00048830"/>
    </source>
</evidence>
<feature type="non-terminal residue" evidence="19">
    <location>
        <position position="1"/>
    </location>
</feature>
<organism evidence="19">
    <name type="scientific">Oppiella nova</name>
    <dbReference type="NCBI Taxonomy" id="334625"/>
    <lineage>
        <taxon>Eukaryota</taxon>
        <taxon>Metazoa</taxon>
        <taxon>Ecdysozoa</taxon>
        <taxon>Arthropoda</taxon>
        <taxon>Chelicerata</taxon>
        <taxon>Arachnida</taxon>
        <taxon>Acari</taxon>
        <taxon>Acariformes</taxon>
        <taxon>Sarcoptiformes</taxon>
        <taxon>Oribatida</taxon>
        <taxon>Brachypylina</taxon>
        <taxon>Oppioidea</taxon>
        <taxon>Oppiidae</taxon>
        <taxon>Oppiella</taxon>
    </lineage>
</organism>
<dbReference type="GO" id="GO:0005524">
    <property type="term" value="F:ATP binding"/>
    <property type="evidence" value="ECO:0007669"/>
    <property type="project" value="UniProtKB-KW"/>
</dbReference>
<dbReference type="InterPro" id="IPR043519">
    <property type="entry name" value="NT_sf"/>
</dbReference>
<dbReference type="GO" id="GO:0005634">
    <property type="term" value="C:nucleus"/>
    <property type="evidence" value="ECO:0007669"/>
    <property type="project" value="UniProtKB-SubCell"/>
</dbReference>
<dbReference type="PANTHER" id="PTHR10682">
    <property type="entry name" value="POLY A POLYMERASE"/>
    <property type="match status" value="1"/>
</dbReference>
<dbReference type="FunFam" id="3.30.460.10:FF:000002">
    <property type="entry name" value="Poly(A) polymerase alpha, putative"/>
    <property type="match status" value="1"/>
</dbReference>
<comment type="similarity">
    <text evidence="3">Belongs to the poly(A) polymerase family.</text>
</comment>
<reference evidence="19" key="1">
    <citation type="submission" date="2020-11" db="EMBL/GenBank/DDBJ databases">
        <authorList>
            <person name="Tran Van P."/>
        </authorList>
    </citation>
    <scope>NUCLEOTIDE SEQUENCE</scope>
</reference>
<evidence type="ECO:0000256" key="9">
    <source>
        <dbReference type="ARBA" id="ARBA00022840"/>
    </source>
</evidence>
<gene>
    <name evidence="19" type="ORF">ONB1V03_LOCUS6841</name>
</gene>
<keyword evidence="6" id="KW-0808">Transferase</keyword>